<evidence type="ECO:0000313" key="9">
    <source>
        <dbReference type="EMBL" id="CAJ0584409.1"/>
    </source>
</evidence>
<dbReference type="Proteomes" id="UP001177023">
    <property type="component" value="Unassembled WGS sequence"/>
</dbReference>
<sequence>MDIRRFDIYRKIPKDLTQPTTAGAVISIICVGFITFMLFNDLMAYIRIDVKDEIIVDDPGREGKIDVRINISFPYMECKYLGVDIQDENRLHEVGLPTTRRGFRLAMGEAAFSKVNLKLIRSPEISTSPLIRQPRSRKTQMSGHVIIFIEYCPLSVYQDISGDVANSYQYTYGHRNFLHHHHTGHRSRPSGSNTNYNQLRSGQWEYRQSFYTFLTSVCAVVGGTFTVAGIIDSTFFTIHENDCLWQQLGKLT</sequence>
<accession>A0AA36DDR1</accession>
<protein>
    <recommendedName>
        <fullName evidence="11">Endoplasmic reticulum-Golgi intermediate compartment protein 1</fullName>
    </recommendedName>
</protein>
<keyword evidence="4 6" id="KW-1133">Transmembrane helix</keyword>
<feature type="transmembrane region" description="Helical" evidence="6">
    <location>
        <begin position="20"/>
        <end position="39"/>
    </location>
</feature>
<dbReference type="GO" id="GO:0006888">
    <property type="term" value="P:endoplasmic reticulum to Golgi vesicle-mediated transport"/>
    <property type="evidence" value="ECO:0007669"/>
    <property type="project" value="TreeGrafter"/>
</dbReference>
<dbReference type="PANTHER" id="PTHR10984:SF36">
    <property type="entry name" value="ENDOPLASMIC RETICULUM-GOLGI INTERMEDIATE COMPARTMENT PROTEIN 1"/>
    <property type="match status" value="1"/>
</dbReference>
<dbReference type="InterPro" id="IPR012936">
    <property type="entry name" value="Erv_C"/>
</dbReference>
<comment type="caution">
    <text evidence="9">The sequence shown here is derived from an EMBL/GenBank/DDBJ whole genome shotgun (WGS) entry which is preliminary data.</text>
</comment>
<evidence type="ECO:0000256" key="4">
    <source>
        <dbReference type="ARBA" id="ARBA00022989"/>
    </source>
</evidence>
<evidence type="ECO:0000256" key="5">
    <source>
        <dbReference type="ARBA" id="ARBA00023136"/>
    </source>
</evidence>
<name>A0AA36DDR1_9BILA</name>
<dbReference type="Pfam" id="PF07970">
    <property type="entry name" value="COPIIcoated_ERV"/>
    <property type="match status" value="1"/>
</dbReference>
<dbReference type="GO" id="GO:0005789">
    <property type="term" value="C:endoplasmic reticulum membrane"/>
    <property type="evidence" value="ECO:0007669"/>
    <property type="project" value="TreeGrafter"/>
</dbReference>
<dbReference type="Pfam" id="PF13850">
    <property type="entry name" value="ERGIC_N"/>
    <property type="match status" value="1"/>
</dbReference>
<evidence type="ECO:0000256" key="2">
    <source>
        <dbReference type="ARBA" id="ARBA00005648"/>
    </source>
</evidence>
<evidence type="ECO:0008006" key="11">
    <source>
        <dbReference type="Google" id="ProtNLM"/>
    </source>
</evidence>
<evidence type="ECO:0000256" key="3">
    <source>
        <dbReference type="ARBA" id="ARBA00022692"/>
    </source>
</evidence>
<dbReference type="PANTHER" id="PTHR10984">
    <property type="entry name" value="ENDOPLASMIC RETICULUM-GOLGI INTERMEDIATE COMPARTMENT PROTEIN"/>
    <property type="match status" value="1"/>
</dbReference>
<evidence type="ECO:0000259" key="8">
    <source>
        <dbReference type="Pfam" id="PF13850"/>
    </source>
</evidence>
<feature type="transmembrane region" description="Helical" evidence="6">
    <location>
        <begin position="210"/>
        <end position="231"/>
    </location>
</feature>
<reference evidence="9" key="1">
    <citation type="submission" date="2023-06" db="EMBL/GenBank/DDBJ databases">
        <authorList>
            <person name="Delattre M."/>
        </authorList>
    </citation>
    <scope>NUCLEOTIDE SEQUENCE</scope>
    <source>
        <strain evidence="9">AF72</strain>
    </source>
</reference>
<feature type="domain" description="Endoplasmic reticulum vesicle transporter C-terminal" evidence="7">
    <location>
        <begin position="124"/>
        <end position="232"/>
    </location>
</feature>
<dbReference type="InterPro" id="IPR045888">
    <property type="entry name" value="Erv"/>
</dbReference>
<feature type="non-terminal residue" evidence="9">
    <location>
        <position position="1"/>
    </location>
</feature>
<dbReference type="GO" id="GO:0006890">
    <property type="term" value="P:retrograde vesicle-mediated transport, Golgi to endoplasmic reticulum"/>
    <property type="evidence" value="ECO:0007669"/>
    <property type="project" value="TreeGrafter"/>
</dbReference>
<dbReference type="GO" id="GO:0030134">
    <property type="term" value="C:COPII-coated ER to Golgi transport vesicle"/>
    <property type="evidence" value="ECO:0007669"/>
    <property type="project" value="TreeGrafter"/>
</dbReference>
<gene>
    <name evidence="9" type="ORF">MSPICULIGERA_LOCUS22466</name>
</gene>
<keyword evidence="10" id="KW-1185">Reference proteome</keyword>
<comment type="similarity">
    <text evidence="2">Belongs to the ERGIC family.</text>
</comment>
<dbReference type="EMBL" id="CATQJA010002694">
    <property type="protein sequence ID" value="CAJ0584409.1"/>
    <property type="molecule type" value="Genomic_DNA"/>
</dbReference>
<organism evidence="9 10">
    <name type="scientific">Mesorhabditis spiculigera</name>
    <dbReference type="NCBI Taxonomy" id="96644"/>
    <lineage>
        <taxon>Eukaryota</taxon>
        <taxon>Metazoa</taxon>
        <taxon>Ecdysozoa</taxon>
        <taxon>Nematoda</taxon>
        <taxon>Chromadorea</taxon>
        <taxon>Rhabditida</taxon>
        <taxon>Rhabditina</taxon>
        <taxon>Rhabditomorpha</taxon>
        <taxon>Rhabditoidea</taxon>
        <taxon>Rhabditidae</taxon>
        <taxon>Mesorhabditinae</taxon>
        <taxon>Mesorhabditis</taxon>
    </lineage>
</organism>
<dbReference type="GO" id="GO:0033116">
    <property type="term" value="C:endoplasmic reticulum-Golgi intermediate compartment membrane"/>
    <property type="evidence" value="ECO:0007669"/>
    <property type="project" value="UniProtKB-SubCell"/>
</dbReference>
<proteinExistence type="inferred from homology"/>
<dbReference type="InterPro" id="IPR039542">
    <property type="entry name" value="Erv_N"/>
</dbReference>
<dbReference type="AlphaFoldDB" id="A0AA36DDR1"/>
<evidence type="ECO:0000256" key="1">
    <source>
        <dbReference type="ARBA" id="ARBA00004457"/>
    </source>
</evidence>
<feature type="domain" description="Endoplasmic reticulum vesicle transporter N-terminal" evidence="8">
    <location>
        <begin position="3"/>
        <end position="90"/>
    </location>
</feature>
<evidence type="ECO:0000313" key="10">
    <source>
        <dbReference type="Proteomes" id="UP001177023"/>
    </source>
</evidence>
<keyword evidence="3 6" id="KW-0812">Transmembrane</keyword>
<evidence type="ECO:0000259" key="7">
    <source>
        <dbReference type="Pfam" id="PF07970"/>
    </source>
</evidence>
<comment type="subcellular location">
    <subcellularLocation>
        <location evidence="1">Endoplasmic reticulum-Golgi intermediate compartment membrane</location>
        <topology evidence="1">Multi-pass membrane protein</topology>
    </subcellularLocation>
</comment>
<dbReference type="GO" id="GO:0000139">
    <property type="term" value="C:Golgi membrane"/>
    <property type="evidence" value="ECO:0007669"/>
    <property type="project" value="TreeGrafter"/>
</dbReference>
<evidence type="ECO:0000256" key="6">
    <source>
        <dbReference type="SAM" id="Phobius"/>
    </source>
</evidence>
<keyword evidence="5 6" id="KW-0472">Membrane</keyword>